<gene>
    <name evidence="1" type="ORF">B2J93_3461</name>
</gene>
<name>A0A218Z454_9HELO</name>
<keyword evidence="2" id="KW-1185">Reference proteome</keyword>
<proteinExistence type="predicted"/>
<evidence type="ECO:0000313" key="2">
    <source>
        <dbReference type="Proteomes" id="UP000242519"/>
    </source>
</evidence>
<accession>A0A218Z454</accession>
<sequence length="73" mass="7282">MAPSNTTVLPSATSAFVMQVYNAGSPSFNGRYLQAISSSAGSQFVLTPSLAAASTFLPGDGTSYVAESSGSVA</sequence>
<evidence type="ECO:0000313" key="1">
    <source>
        <dbReference type="EMBL" id="OWP02881.1"/>
    </source>
</evidence>
<dbReference type="InParanoid" id="A0A218Z454"/>
<dbReference type="EMBL" id="MZNU01000204">
    <property type="protein sequence ID" value="OWP02881.1"/>
    <property type="molecule type" value="Genomic_DNA"/>
</dbReference>
<dbReference type="AlphaFoldDB" id="A0A218Z454"/>
<comment type="caution">
    <text evidence="1">The sequence shown here is derived from an EMBL/GenBank/DDBJ whole genome shotgun (WGS) entry which is preliminary data.</text>
</comment>
<reference evidence="1 2" key="1">
    <citation type="submission" date="2017-04" db="EMBL/GenBank/DDBJ databases">
        <title>Draft genome sequence of Marssonina coronaria NL1: causal agent of apple blotch.</title>
        <authorList>
            <person name="Cheng Q."/>
        </authorList>
    </citation>
    <scope>NUCLEOTIDE SEQUENCE [LARGE SCALE GENOMIC DNA]</scope>
    <source>
        <strain evidence="1 2">NL1</strain>
    </source>
</reference>
<protein>
    <submittedName>
        <fullName evidence="1">Uncharacterized protein</fullName>
    </submittedName>
</protein>
<organism evidence="1 2">
    <name type="scientific">Diplocarpon coronariae</name>
    <dbReference type="NCBI Taxonomy" id="2795749"/>
    <lineage>
        <taxon>Eukaryota</taxon>
        <taxon>Fungi</taxon>
        <taxon>Dikarya</taxon>
        <taxon>Ascomycota</taxon>
        <taxon>Pezizomycotina</taxon>
        <taxon>Leotiomycetes</taxon>
        <taxon>Helotiales</taxon>
        <taxon>Drepanopezizaceae</taxon>
        <taxon>Diplocarpon</taxon>
    </lineage>
</organism>
<dbReference type="Proteomes" id="UP000242519">
    <property type="component" value="Unassembled WGS sequence"/>
</dbReference>